<evidence type="ECO:0000256" key="1">
    <source>
        <dbReference type="SAM" id="MobiDB-lite"/>
    </source>
</evidence>
<sequence>MSDFYKYSTKFKKSPIKGENENSVNTVHNSGNIAKNLNETFEELSQNTYPAPAKCQPYASSSVGNLDNSANLNTSIDLGHITVSDHFSAEMNAWYKDQQKNNNNTGNVSKSRSTATLV</sequence>
<dbReference type="EMBL" id="GALX01006793">
    <property type="protein sequence ID" value="JAB61673.1"/>
    <property type="molecule type" value="Transcribed_RNA"/>
</dbReference>
<proteinExistence type="predicted"/>
<protein>
    <submittedName>
        <fullName evidence="2">Uncharacterized protein</fullName>
    </submittedName>
</protein>
<feature type="compositionally biased region" description="Polar residues" evidence="1">
    <location>
        <begin position="100"/>
        <end position="118"/>
    </location>
</feature>
<accession>V5GMU6</accession>
<feature type="region of interest" description="Disordered" evidence="1">
    <location>
        <begin position="97"/>
        <end position="118"/>
    </location>
</feature>
<evidence type="ECO:0000313" key="2">
    <source>
        <dbReference type="EMBL" id="JAB61673.1"/>
    </source>
</evidence>
<dbReference type="AlphaFoldDB" id="V5GMU6"/>
<organism evidence="2">
    <name type="scientific">Anoplophora glabripennis</name>
    <name type="common">Asian longhorn beetle</name>
    <name type="synonym">Anoplophora nobilis</name>
    <dbReference type="NCBI Taxonomy" id="217634"/>
    <lineage>
        <taxon>Eukaryota</taxon>
        <taxon>Metazoa</taxon>
        <taxon>Ecdysozoa</taxon>
        <taxon>Arthropoda</taxon>
        <taxon>Hexapoda</taxon>
        <taxon>Insecta</taxon>
        <taxon>Pterygota</taxon>
        <taxon>Neoptera</taxon>
        <taxon>Endopterygota</taxon>
        <taxon>Coleoptera</taxon>
        <taxon>Polyphaga</taxon>
        <taxon>Cucujiformia</taxon>
        <taxon>Chrysomeloidea</taxon>
        <taxon>Cerambycidae</taxon>
        <taxon>Lamiinae</taxon>
        <taxon>Lamiini</taxon>
        <taxon>Anoplophora</taxon>
    </lineage>
</organism>
<reference evidence="2" key="1">
    <citation type="submission" date="2013-07" db="EMBL/GenBank/DDBJ databases">
        <title>Midgut Transcriptome Profiling of Anoplphora glabripennis, a Lignocellulose Degrading, Wood-Boring Cerambycid.</title>
        <authorList>
            <person name="Scully E.D."/>
            <person name="Hoover K."/>
            <person name="Carlson J.E."/>
            <person name="Tien M."/>
            <person name="Geib S.M."/>
        </authorList>
    </citation>
    <scope>NUCLEOTIDE SEQUENCE</scope>
</reference>
<name>V5GMU6_ANOGL</name>